<dbReference type="InterPro" id="IPR027437">
    <property type="entry name" value="Rbsml_uS13_C"/>
</dbReference>
<dbReference type="GO" id="GO:0005840">
    <property type="term" value="C:ribosome"/>
    <property type="evidence" value="ECO:0007669"/>
    <property type="project" value="UniProtKB-KW"/>
</dbReference>
<keyword evidence="4" id="KW-0496">Mitochondrion</keyword>
<dbReference type="AlphaFoldDB" id="A0A3S6K9N2"/>
<protein>
    <submittedName>
        <fullName evidence="4">Ribosomal protein S13</fullName>
    </submittedName>
</protein>
<evidence type="ECO:0000256" key="1">
    <source>
        <dbReference type="ARBA" id="ARBA00008080"/>
    </source>
</evidence>
<sequence>MFMKFEQLLKIYWSRNFLYGGKTQSFDVTLEEFFQDKPGLGPESIKRFFRRFELFYFASKVNRFKTFLTFSLSWRKVFNIYLSKLNSINHSIYELHKFNLIRLYLIKTFRGRCHALGKPSRGQRTWSNASNAYICNKTTRTFIQEVKKFNFVEKKAESLNRKFVKNIVKKKAPKIKMVFTKKRTNFWF</sequence>
<comment type="similarity">
    <text evidence="1">Belongs to the universal ribosomal protein uS13 family.</text>
</comment>
<dbReference type="PROSITE" id="PS50159">
    <property type="entry name" value="RIBOSOMAL_S13_2"/>
    <property type="match status" value="1"/>
</dbReference>
<dbReference type="EMBL" id="KX524144">
    <property type="protein sequence ID" value="ASY95745.1"/>
    <property type="molecule type" value="Genomic_DNA"/>
</dbReference>
<accession>A0A3S6K9N2</accession>
<dbReference type="InterPro" id="IPR010979">
    <property type="entry name" value="Ribosomal_uS13-like_H2TH"/>
</dbReference>
<evidence type="ECO:0000313" key="4">
    <source>
        <dbReference type="EMBL" id="ASY95745.1"/>
    </source>
</evidence>
<dbReference type="GO" id="GO:1990904">
    <property type="term" value="C:ribonucleoprotein complex"/>
    <property type="evidence" value="ECO:0007669"/>
    <property type="project" value="UniProtKB-KW"/>
</dbReference>
<gene>
    <name evidence="4" type="primary">rps13</name>
</gene>
<keyword evidence="3" id="KW-0687">Ribonucleoprotein</keyword>
<reference evidence="4" key="1">
    <citation type="submission" date="2016-07" db="EMBL/GenBank/DDBJ databases">
        <title>Mitochondrial genome evolution in stichotrich ciliates.</title>
        <authorList>
            <person name="Chen X."/>
            <person name="Landweber L."/>
        </authorList>
    </citation>
    <scope>NUCLEOTIDE SEQUENCE</scope>
</reference>
<dbReference type="SUPFAM" id="SSF46946">
    <property type="entry name" value="S13-like H2TH domain"/>
    <property type="match status" value="1"/>
</dbReference>
<geneLocation type="mitochondrion" evidence="4"/>
<keyword evidence="2 4" id="KW-0689">Ribosomal protein</keyword>
<name>A0A3S6K9N2_STYLE</name>
<organism evidence="4">
    <name type="scientific">Stylonychia lemnae</name>
    <name type="common">Ciliate</name>
    <dbReference type="NCBI Taxonomy" id="5949"/>
    <lineage>
        <taxon>Eukaryota</taxon>
        <taxon>Sar</taxon>
        <taxon>Alveolata</taxon>
        <taxon>Ciliophora</taxon>
        <taxon>Intramacronucleata</taxon>
        <taxon>Spirotrichea</taxon>
        <taxon>Stichotrichia</taxon>
        <taxon>Sporadotrichida</taxon>
        <taxon>Oxytrichidae</taxon>
        <taxon>Stylonychinae</taxon>
        <taxon>Stylonychia</taxon>
    </lineage>
</organism>
<proteinExistence type="inferred from homology"/>
<dbReference type="GO" id="GO:0003676">
    <property type="term" value="F:nucleic acid binding"/>
    <property type="evidence" value="ECO:0007669"/>
    <property type="project" value="InterPro"/>
</dbReference>
<dbReference type="Gene3D" id="4.10.910.10">
    <property type="entry name" value="30s ribosomal protein s13, domain 2"/>
    <property type="match status" value="1"/>
</dbReference>
<evidence type="ECO:0000256" key="2">
    <source>
        <dbReference type="ARBA" id="ARBA00022980"/>
    </source>
</evidence>
<evidence type="ECO:0000256" key="3">
    <source>
        <dbReference type="ARBA" id="ARBA00023274"/>
    </source>
</evidence>